<dbReference type="Proteomes" id="UP000326779">
    <property type="component" value="Chromosome"/>
</dbReference>
<protein>
    <recommendedName>
        <fullName evidence="1">WxL domain-containing protein</fullName>
    </recommendedName>
</protein>
<evidence type="ECO:0000313" key="2">
    <source>
        <dbReference type="EMBL" id="QFR24170.1"/>
    </source>
</evidence>
<accession>A0A5P8M6P3</accession>
<dbReference type="KEGG" id="lhb:D1010_12685"/>
<dbReference type="AlphaFoldDB" id="A0A5P8M6P3"/>
<reference evidence="2 3" key="1">
    <citation type="submission" date="2019-10" db="EMBL/GenBank/DDBJ databases">
        <title>The completed genome of Lactobacillus harbinensis M1.</title>
        <authorList>
            <person name="Zheng Y."/>
        </authorList>
    </citation>
    <scope>NUCLEOTIDE SEQUENCE [LARGE SCALE GENOMIC DNA]</scope>
    <source>
        <strain evidence="2 3">M1</strain>
    </source>
</reference>
<dbReference type="Pfam" id="PF13731">
    <property type="entry name" value="WxL"/>
    <property type="match status" value="1"/>
</dbReference>
<sequence>MTTTGGTLPVTAGNSVQLAQASTYTTQADVLQWGANDIQLSIPQQNVTPDVYQTTLTWTIKDGL</sequence>
<evidence type="ECO:0000313" key="3">
    <source>
        <dbReference type="Proteomes" id="UP000326779"/>
    </source>
</evidence>
<evidence type="ECO:0000259" key="1">
    <source>
        <dbReference type="Pfam" id="PF13731"/>
    </source>
</evidence>
<dbReference type="EMBL" id="CP045143">
    <property type="protein sequence ID" value="QFR24170.1"/>
    <property type="molecule type" value="Genomic_DNA"/>
</dbReference>
<feature type="domain" description="WxL" evidence="1">
    <location>
        <begin position="14"/>
        <end position="62"/>
    </location>
</feature>
<dbReference type="InterPro" id="IPR027994">
    <property type="entry name" value="WxL_dom"/>
</dbReference>
<name>A0A5P8M6P3_9LACO</name>
<gene>
    <name evidence="2" type="ORF">D1010_12685</name>
</gene>
<organism evidence="2 3">
    <name type="scientific">Schleiferilactobacillus harbinensis</name>
    <dbReference type="NCBI Taxonomy" id="304207"/>
    <lineage>
        <taxon>Bacteria</taxon>
        <taxon>Bacillati</taxon>
        <taxon>Bacillota</taxon>
        <taxon>Bacilli</taxon>
        <taxon>Lactobacillales</taxon>
        <taxon>Lactobacillaceae</taxon>
        <taxon>Schleiferilactobacillus</taxon>
    </lineage>
</organism>
<proteinExistence type="predicted"/>